<dbReference type="KEGG" id="apuu:APUU_81039S"/>
<reference evidence="2" key="2">
    <citation type="submission" date="2021-02" db="EMBL/GenBank/DDBJ databases">
        <title>Aspergillus puulaauensis MK2 genome sequence.</title>
        <authorList>
            <person name="Futagami T."/>
            <person name="Mori K."/>
            <person name="Kadooka C."/>
            <person name="Tanaka T."/>
        </authorList>
    </citation>
    <scope>NUCLEOTIDE SEQUENCE</scope>
    <source>
        <strain evidence="2">MK2</strain>
    </source>
</reference>
<dbReference type="RefSeq" id="XP_041562922.1">
    <property type="nucleotide sequence ID" value="XM_041697386.1"/>
</dbReference>
<proteinExistence type="predicted"/>
<protein>
    <submittedName>
        <fullName evidence="2">Uncharacterized protein</fullName>
    </submittedName>
</protein>
<dbReference type="PROSITE" id="PS51257">
    <property type="entry name" value="PROKAR_LIPOPROTEIN"/>
    <property type="match status" value="1"/>
</dbReference>
<keyword evidence="1" id="KW-0812">Transmembrane</keyword>
<reference evidence="2" key="1">
    <citation type="submission" date="2021-01" db="EMBL/GenBank/DDBJ databases">
        <authorList>
            <consortium name="Aspergillus puulaauensis MK2 genome sequencing consortium"/>
            <person name="Kazuki M."/>
            <person name="Futagami T."/>
        </authorList>
    </citation>
    <scope>NUCLEOTIDE SEQUENCE</scope>
    <source>
        <strain evidence="2">MK2</strain>
    </source>
</reference>
<keyword evidence="3" id="KW-1185">Reference proteome</keyword>
<dbReference type="EMBL" id="AP024450">
    <property type="protein sequence ID" value="BCS30736.1"/>
    <property type="molecule type" value="Genomic_DNA"/>
</dbReference>
<evidence type="ECO:0000313" key="2">
    <source>
        <dbReference type="EMBL" id="BCS30736.1"/>
    </source>
</evidence>
<gene>
    <name evidence="2" type="ORF">APUU_81039S</name>
</gene>
<organism evidence="2 3">
    <name type="scientific">Aspergillus puulaauensis</name>
    <dbReference type="NCBI Taxonomy" id="1220207"/>
    <lineage>
        <taxon>Eukaryota</taxon>
        <taxon>Fungi</taxon>
        <taxon>Dikarya</taxon>
        <taxon>Ascomycota</taxon>
        <taxon>Pezizomycotina</taxon>
        <taxon>Eurotiomycetes</taxon>
        <taxon>Eurotiomycetidae</taxon>
        <taxon>Eurotiales</taxon>
        <taxon>Aspergillaceae</taxon>
        <taxon>Aspergillus</taxon>
    </lineage>
</organism>
<evidence type="ECO:0000313" key="3">
    <source>
        <dbReference type="Proteomes" id="UP000654913"/>
    </source>
</evidence>
<dbReference type="PANTHER" id="PTHR35043">
    <property type="entry name" value="TRANSCRIPTION FACTOR DOMAIN-CONTAINING PROTEIN"/>
    <property type="match status" value="1"/>
</dbReference>
<dbReference type="AlphaFoldDB" id="A0A7R7XZU9"/>
<feature type="transmembrane region" description="Helical" evidence="1">
    <location>
        <begin position="409"/>
        <end position="429"/>
    </location>
</feature>
<keyword evidence="1" id="KW-1133">Transmembrane helix</keyword>
<feature type="transmembrane region" description="Helical" evidence="1">
    <location>
        <begin position="354"/>
        <end position="373"/>
    </location>
</feature>
<dbReference type="OrthoDB" id="3061561at2759"/>
<accession>A0A7R7XZU9</accession>
<dbReference type="PANTHER" id="PTHR35043:SF7">
    <property type="entry name" value="TRANSCRIPTION FACTOR DOMAIN-CONTAINING PROTEIN"/>
    <property type="match status" value="1"/>
</dbReference>
<keyword evidence="1" id="KW-0472">Membrane</keyword>
<dbReference type="GeneID" id="64980733"/>
<feature type="transmembrane region" description="Helical" evidence="1">
    <location>
        <begin position="323"/>
        <end position="342"/>
    </location>
</feature>
<sequence length="454" mass="50643">MEPQKGWQFQDNSRSSWDIVWTCLTTIFACTWTILHQNVPTRYVSENEATALKLLTWTMTVLAPELLFLMALEELWDAHSMAKRCNAAQESTGSSDSATGEPTSWLYNRTSALSEAAHPGDDMQLYALPARWTVAQCFCVKMNGVTLETEDGWIFYVNDDQIVAFVEAGVIRSRDFTDRDISDRAKSDPFSKAFTVFQSTWVIVNIVARAGYNLPITPLEFSTLAYVACALMTYACWWNKPQGMAVPITLFLRCTRASLPPPIQSLTDAFPKRWEHRRVFSRSRAVTVFRRLGTKLETDFTAEPAEGGARRGFSGRTVNEESFSNLLIALSGLIFCGLHVAAWNFPFPTRAEVIVWRVLALVGLGSVAVMYVVGQGPTTLTWLRDKGATLPRWTQRFSDLEGGFTGGEVVLSCLFLILYVLARLGLMALTLSSLRALPAGAYTAVVWLESIPHI</sequence>
<name>A0A7R7XZU9_9EURO</name>
<evidence type="ECO:0000256" key="1">
    <source>
        <dbReference type="SAM" id="Phobius"/>
    </source>
</evidence>
<dbReference type="Proteomes" id="UP000654913">
    <property type="component" value="Chromosome 8"/>
</dbReference>